<reference evidence="4 5" key="1">
    <citation type="submission" date="2021-03" db="EMBL/GenBank/DDBJ databases">
        <title>Genomic Encyclopedia of Type Strains, Phase IV (KMG-IV): sequencing the most valuable type-strain genomes for metagenomic binning, comparative biology and taxonomic classification.</title>
        <authorList>
            <person name="Goeker M."/>
        </authorList>
    </citation>
    <scope>NUCLEOTIDE SEQUENCE [LARGE SCALE GENOMIC DNA]</scope>
    <source>
        <strain evidence="4 5">DSM 24738</strain>
    </source>
</reference>
<dbReference type="EMBL" id="JAGGKT010000013">
    <property type="protein sequence ID" value="MBP1933738.1"/>
    <property type="molecule type" value="Genomic_DNA"/>
</dbReference>
<evidence type="ECO:0000313" key="4">
    <source>
        <dbReference type="EMBL" id="MBP1933738.1"/>
    </source>
</evidence>
<evidence type="ECO:0000256" key="1">
    <source>
        <dbReference type="ARBA" id="ARBA00022679"/>
    </source>
</evidence>
<dbReference type="Pfam" id="PF00583">
    <property type="entry name" value="Acetyltransf_1"/>
    <property type="match status" value="1"/>
</dbReference>
<protein>
    <submittedName>
        <fullName evidence="4">Ribosomal protein S18 acetylase RimI-like enzyme</fullName>
    </submittedName>
</protein>
<name>A0ABS4GTY6_9BACL</name>
<organism evidence="4 5">
    <name type="scientific">Ammoniphilus resinae</name>
    <dbReference type="NCBI Taxonomy" id="861532"/>
    <lineage>
        <taxon>Bacteria</taxon>
        <taxon>Bacillati</taxon>
        <taxon>Bacillota</taxon>
        <taxon>Bacilli</taxon>
        <taxon>Bacillales</taxon>
        <taxon>Paenibacillaceae</taxon>
        <taxon>Aneurinibacillus group</taxon>
        <taxon>Ammoniphilus</taxon>
    </lineage>
</organism>
<comment type="caution">
    <text evidence="4">The sequence shown here is derived from an EMBL/GenBank/DDBJ whole genome shotgun (WGS) entry which is preliminary data.</text>
</comment>
<dbReference type="PANTHER" id="PTHR10545">
    <property type="entry name" value="DIAMINE N-ACETYLTRANSFERASE"/>
    <property type="match status" value="1"/>
</dbReference>
<keyword evidence="2" id="KW-0012">Acyltransferase</keyword>
<sequence length="150" mass="17427">MGEVMIRPARKTDIDHLLDMIVQYIVDFYNRPKPDERLLMELVNQLLENPASGIQFVAEEDGKLLGFATLYFSFSTLQVKRMAILNDLFVLPDARGRKLGEKLFQTCLSYIRENDFAYMTWETAKDNKVARALYNKMGGQLSEWLVYEMS</sequence>
<accession>A0ABS4GTY6</accession>
<dbReference type="PANTHER" id="PTHR10545:SF29">
    <property type="entry name" value="GH14572P-RELATED"/>
    <property type="match status" value="1"/>
</dbReference>
<dbReference type="RefSeq" id="WP_209811752.1">
    <property type="nucleotide sequence ID" value="NZ_JAGGKT010000013.1"/>
</dbReference>
<dbReference type="Gene3D" id="3.40.630.30">
    <property type="match status" value="1"/>
</dbReference>
<evidence type="ECO:0000313" key="5">
    <source>
        <dbReference type="Proteomes" id="UP001519343"/>
    </source>
</evidence>
<evidence type="ECO:0000256" key="2">
    <source>
        <dbReference type="ARBA" id="ARBA00023315"/>
    </source>
</evidence>
<keyword evidence="1" id="KW-0808">Transferase</keyword>
<gene>
    <name evidence="4" type="ORF">J2Z37_003751</name>
</gene>
<dbReference type="InterPro" id="IPR016181">
    <property type="entry name" value="Acyl_CoA_acyltransferase"/>
</dbReference>
<dbReference type="PROSITE" id="PS51186">
    <property type="entry name" value="GNAT"/>
    <property type="match status" value="1"/>
</dbReference>
<dbReference type="SUPFAM" id="SSF55729">
    <property type="entry name" value="Acyl-CoA N-acyltransferases (Nat)"/>
    <property type="match status" value="1"/>
</dbReference>
<evidence type="ECO:0000259" key="3">
    <source>
        <dbReference type="PROSITE" id="PS51186"/>
    </source>
</evidence>
<dbReference type="CDD" id="cd04301">
    <property type="entry name" value="NAT_SF"/>
    <property type="match status" value="1"/>
</dbReference>
<proteinExistence type="predicted"/>
<dbReference type="Proteomes" id="UP001519343">
    <property type="component" value="Unassembled WGS sequence"/>
</dbReference>
<dbReference type="InterPro" id="IPR000182">
    <property type="entry name" value="GNAT_dom"/>
</dbReference>
<dbReference type="InterPro" id="IPR051016">
    <property type="entry name" value="Diverse_Substrate_AcTransf"/>
</dbReference>
<feature type="domain" description="N-acetyltransferase" evidence="3">
    <location>
        <begin position="4"/>
        <end position="150"/>
    </location>
</feature>
<keyword evidence="5" id="KW-1185">Reference proteome</keyword>